<proteinExistence type="predicted"/>
<dbReference type="AlphaFoldDB" id="A0A518B2Q2"/>
<dbReference type="Proteomes" id="UP000317093">
    <property type="component" value="Chromosome"/>
</dbReference>
<dbReference type="RefSeq" id="WP_145257880.1">
    <property type="nucleotide sequence ID" value="NZ_CP036279.1"/>
</dbReference>
<organism evidence="1 2">
    <name type="scientific">Kolteria novifilia</name>
    <dbReference type="NCBI Taxonomy" id="2527975"/>
    <lineage>
        <taxon>Bacteria</taxon>
        <taxon>Pseudomonadati</taxon>
        <taxon>Planctomycetota</taxon>
        <taxon>Planctomycetia</taxon>
        <taxon>Kolteriales</taxon>
        <taxon>Kolteriaceae</taxon>
        <taxon>Kolteria</taxon>
    </lineage>
</organism>
<dbReference type="EMBL" id="CP036279">
    <property type="protein sequence ID" value="QDU61267.1"/>
    <property type="molecule type" value="Genomic_DNA"/>
</dbReference>
<keyword evidence="2" id="KW-1185">Reference proteome</keyword>
<sequence length="81" mass="8790">MNEKALADRAKELLSELGNIIEQLNDASGTVSLEVWVNGGGESMMLHQLTGEFTLFAGLYTDLTGDDERASEGNEQEKDGQ</sequence>
<evidence type="ECO:0000313" key="2">
    <source>
        <dbReference type="Proteomes" id="UP000317093"/>
    </source>
</evidence>
<reference evidence="1 2" key="1">
    <citation type="submission" date="2019-02" db="EMBL/GenBank/DDBJ databases">
        <title>Deep-cultivation of Planctomycetes and their phenomic and genomic characterization uncovers novel biology.</title>
        <authorList>
            <person name="Wiegand S."/>
            <person name="Jogler M."/>
            <person name="Boedeker C."/>
            <person name="Pinto D."/>
            <person name="Vollmers J."/>
            <person name="Rivas-Marin E."/>
            <person name="Kohn T."/>
            <person name="Peeters S.H."/>
            <person name="Heuer A."/>
            <person name="Rast P."/>
            <person name="Oberbeckmann S."/>
            <person name="Bunk B."/>
            <person name="Jeske O."/>
            <person name="Meyerdierks A."/>
            <person name="Storesund J.E."/>
            <person name="Kallscheuer N."/>
            <person name="Luecker S."/>
            <person name="Lage O.M."/>
            <person name="Pohl T."/>
            <person name="Merkel B.J."/>
            <person name="Hornburger P."/>
            <person name="Mueller R.-W."/>
            <person name="Bruemmer F."/>
            <person name="Labrenz M."/>
            <person name="Spormann A.M."/>
            <person name="Op den Camp H."/>
            <person name="Overmann J."/>
            <person name="Amann R."/>
            <person name="Jetten M.S.M."/>
            <person name="Mascher T."/>
            <person name="Medema M.H."/>
            <person name="Devos D.P."/>
            <person name="Kaster A.-K."/>
            <person name="Ovreas L."/>
            <person name="Rohde M."/>
            <person name="Galperin M.Y."/>
            <person name="Jogler C."/>
        </authorList>
    </citation>
    <scope>NUCLEOTIDE SEQUENCE [LARGE SCALE GENOMIC DNA]</scope>
    <source>
        <strain evidence="1 2">Pan216</strain>
    </source>
</reference>
<evidence type="ECO:0000313" key="1">
    <source>
        <dbReference type="EMBL" id="QDU61267.1"/>
    </source>
</evidence>
<gene>
    <name evidence="1" type="ORF">Pan216_21210</name>
</gene>
<name>A0A518B2Q2_9BACT</name>
<protein>
    <submittedName>
        <fullName evidence="1">Uncharacterized protein</fullName>
    </submittedName>
</protein>
<dbReference type="KEGG" id="knv:Pan216_21210"/>
<accession>A0A518B2Q2</accession>